<dbReference type="HOGENOM" id="CLU_840947_0_0_2"/>
<proteinExistence type="predicted"/>
<dbReference type="KEGG" id="mjh:JH146_1250"/>
<reference evidence="1 2" key="1">
    <citation type="journal article" date="2015" name="Int. J. Syst. Evol. Microbiol.">
        <title>M ethanocaldococcus bathoardescens sp. nov., a hyperthermophilic methanogen isolated from a volcanically active deep-sea hydrothermal vent.</title>
        <authorList>
            <person name="Stewart L.C."/>
            <person name="Jung J.H."/>
            <person name="Kim Y.T."/>
            <person name="Kwon S.W."/>
            <person name="Park C.S."/>
            <person name="Holden J.F."/>
        </authorList>
    </citation>
    <scope>NUCLEOTIDE SEQUENCE [LARGE SCALE GENOMIC DNA]</scope>
    <source>
        <strain evidence="1 2">JH146</strain>
    </source>
</reference>
<evidence type="ECO:0000313" key="1">
    <source>
        <dbReference type="EMBL" id="AIJ06092.1"/>
    </source>
</evidence>
<name>A0A076LGW1_9EURY</name>
<protein>
    <submittedName>
        <fullName evidence="1">Uncharacterized protein</fullName>
    </submittedName>
</protein>
<gene>
    <name evidence="1" type="ORF">JH146_1250</name>
</gene>
<dbReference type="RefSeq" id="WP_236953657.1">
    <property type="nucleotide sequence ID" value="NZ_CP009149.1"/>
</dbReference>
<keyword evidence="2" id="KW-1185">Reference proteome</keyword>
<dbReference type="EMBL" id="CP009149">
    <property type="protein sequence ID" value="AIJ06092.1"/>
    <property type="molecule type" value="Genomic_DNA"/>
</dbReference>
<sequence>MGSAFAHSGYGTGYTEGYNTCVTVCNYPPEIDCNSYELKITTLQGWKVYEYKNTTGVTPKLLRSDALMAYAYTGEGVTFYINVSDPNGVQDLQAMGAGVDFLLVPQGGNPKNPTYTIPAGFDPSTTTSTGATFYAQWTVPAGAYGCFDVYVKARDGKHGHGHGKCTRPVLKGKIFLNPMVGIEITKDNDRFEPKNNDGNANYAQFTGLCFGKTTPGATNVSAKENVVTIHNIDPDNVGTQMAVFVSATSMTQSKGTGIIPAENIKAHVIKANNVAQSYSVHLQNNARVLLWQPLKPCDTNALEVNFTLDVPTPLPSGHYKGSIAFYGLGL</sequence>
<dbReference type="AlphaFoldDB" id="A0A076LGW1"/>
<evidence type="ECO:0000313" key="2">
    <source>
        <dbReference type="Proteomes" id="UP000028781"/>
    </source>
</evidence>
<organism evidence="1 2">
    <name type="scientific">Methanocaldococcus bathoardescens</name>
    <dbReference type="NCBI Taxonomy" id="1301915"/>
    <lineage>
        <taxon>Archaea</taxon>
        <taxon>Methanobacteriati</taxon>
        <taxon>Methanobacteriota</taxon>
        <taxon>Methanomada group</taxon>
        <taxon>Methanococci</taxon>
        <taxon>Methanococcales</taxon>
        <taxon>Methanocaldococcaceae</taxon>
        <taxon>Methanocaldococcus</taxon>
    </lineage>
</organism>
<accession>A0A076LGW1</accession>
<dbReference type="Proteomes" id="UP000028781">
    <property type="component" value="Chromosome"/>
</dbReference>
<dbReference type="GeneID" id="24891869"/>
<dbReference type="STRING" id="1301915.JH146_1250"/>